<proteinExistence type="inferred from homology"/>
<evidence type="ECO:0000259" key="2">
    <source>
        <dbReference type="Pfam" id="PF01636"/>
    </source>
</evidence>
<protein>
    <submittedName>
        <fullName evidence="3">Homoserine kinase</fullName>
        <ecNumber evidence="3">2.7.1.39</ecNumber>
    </submittedName>
</protein>
<dbReference type="EMBL" id="CP036259">
    <property type="protein sequence ID" value="QDR79563.1"/>
    <property type="molecule type" value="Genomic_DNA"/>
</dbReference>
<name>A0A517DQC5_9FIRM</name>
<evidence type="ECO:0000256" key="1">
    <source>
        <dbReference type="ARBA" id="ARBA00038240"/>
    </source>
</evidence>
<comment type="similarity">
    <text evidence="1">Belongs to the pseudomonas-type ThrB family.</text>
</comment>
<dbReference type="KEGG" id="sted:SPTER_08380"/>
<dbReference type="RefSeq" id="WP_144349186.1">
    <property type="nucleotide sequence ID" value="NZ_CP036259.1"/>
</dbReference>
<dbReference type="Gene3D" id="3.30.200.20">
    <property type="entry name" value="Phosphorylase Kinase, domain 1"/>
    <property type="match status" value="1"/>
</dbReference>
<organism evidence="3 4">
    <name type="scientific">Sporomusa termitida</name>
    <dbReference type="NCBI Taxonomy" id="2377"/>
    <lineage>
        <taxon>Bacteria</taxon>
        <taxon>Bacillati</taxon>
        <taxon>Bacillota</taxon>
        <taxon>Negativicutes</taxon>
        <taxon>Selenomonadales</taxon>
        <taxon>Sporomusaceae</taxon>
        <taxon>Sporomusa</taxon>
    </lineage>
</organism>
<dbReference type="InterPro" id="IPR011009">
    <property type="entry name" value="Kinase-like_dom_sf"/>
</dbReference>
<dbReference type="PANTHER" id="PTHR21064">
    <property type="entry name" value="AMINOGLYCOSIDE PHOSPHOTRANSFERASE DOMAIN-CONTAINING PROTEIN-RELATED"/>
    <property type="match status" value="1"/>
</dbReference>
<reference evidence="3 4" key="1">
    <citation type="submission" date="2019-02" db="EMBL/GenBank/DDBJ databases">
        <title>Closed genome of Sporomusa termitida DSM 4440.</title>
        <authorList>
            <person name="Poehlein A."/>
            <person name="Daniel R."/>
        </authorList>
    </citation>
    <scope>NUCLEOTIDE SEQUENCE [LARGE SCALE GENOMIC DNA]</scope>
    <source>
        <strain evidence="3 4">DSM 4440</strain>
    </source>
</reference>
<evidence type="ECO:0000313" key="4">
    <source>
        <dbReference type="Proteomes" id="UP000320776"/>
    </source>
</evidence>
<dbReference type="Proteomes" id="UP000320776">
    <property type="component" value="Chromosome"/>
</dbReference>
<dbReference type="InterPro" id="IPR002575">
    <property type="entry name" value="Aminoglycoside_PTrfase"/>
</dbReference>
<dbReference type="PANTHER" id="PTHR21064:SF6">
    <property type="entry name" value="AMINOGLYCOSIDE PHOSPHOTRANSFERASE DOMAIN-CONTAINING PROTEIN"/>
    <property type="match status" value="1"/>
</dbReference>
<keyword evidence="4" id="KW-1185">Reference proteome</keyword>
<accession>A0A517DQC5</accession>
<dbReference type="Gene3D" id="3.90.1200.10">
    <property type="match status" value="1"/>
</dbReference>
<sequence length="322" mass="37753">MENRIIADLKNSYGLTYNQITPVTGGLLNKKWKVSTDKGELLIKQYSTKRFDRKNLKLIESRLQRQIFLQKKGFSCPLIWQSGGQVIRWLNEETVYMVMEFCKGDIKNSDSISINQMYSLGGTCALMHRALSQLPQPLVKSLPHFGGYTLDSLWEKFRSRLNKCSSEDHSGYRQTLLALEPILKRLSPEFFDKFSKGYAHEDFHSGNILFNIDCVSAVVDFDRNCWSYILHDIGRAILSFALEEDKMNIEKIYAFQKGYSQYLAITLSDIANALRLSWCIEIVWWIQPEFFEECDKTPKRFRDEMLWLTKHWFEMDSILYSY</sequence>
<gene>
    <name evidence="3" type="primary">thrB_1</name>
    <name evidence="3" type="ORF">SPTER_08380</name>
</gene>
<dbReference type="Pfam" id="PF01636">
    <property type="entry name" value="APH"/>
    <property type="match status" value="1"/>
</dbReference>
<keyword evidence="3" id="KW-0418">Kinase</keyword>
<dbReference type="AlphaFoldDB" id="A0A517DQC5"/>
<keyword evidence="3" id="KW-0808">Transferase</keyword>
<dbReference type="GO" id="GO:0004413">
    <property type="term" value="F:homoserine kinase activity"/>
    <property type="evidence" value="ECO:0007669"/>
    <property type="project" value="UniProtKB-EC"/>
</dbReference>
<feature type="domain" description="Aminoglycoside phosphotransferase" evidence="2">
    <location>
        <begin position="20"/>
        <end position="244"/>
    </location>
</feature>
<dbReference type="InterPro" id="IPR050249">
    <property type="entry name" value="Pseudomonas-type_ThrB"/>
</dbReference>
<dbReference type="OrthoDB" id="9777460at2"/>
<dbReference type="SUPFAM" id="SSF56112">
    <property type="entry name" value="Protein kinase-like (PK-like)"/>
    <property type="match status" value="1"/>
</dbReference>
<evidence type="ECO:0000313" key="3">
    <source>
        <dbReference type="EMBL" id="QDR79563.1"/>
    </source>
</evidence>
<dbReference type="EC" id="2.7.1.39" evidence="3"/>